<organism evidence="1 3">
    <name type="scientific">Rhizophagus clarus</name>
    <dbReference type="NCBI Taxonomy" id="94130"/>
    <lineage>
        <taxon>Eukaryota</taxon>
        <taxon>Fungi</taxon>
        <taxon>Fungi incertae sedis</taxon>
        <taxon>Mucoromycota</taxon>
        <taxon>Glomeromycotina</taxon>
        <taxon>Glomeromycetes</taxon>
        <taxon>Glomerales</taxon>
        <taxon>Glomeraceae</taxon>
        <taxon>Rhizophagus</taxon>
    </lineage>
</organism>
<proteinExistence type="predicted"/>
<dbReference type="AlphaFoldDB" id="A0A2Z6SFS2"/>
<evidence type="ECO:0000313" key="1">
    <source>
        <dbReference type="EMBL" id="GBC09160.1"/>
    </source>
</evidence>
<accession>A0A2Z6SFS2</accession>
<reference evidence="2" key="2">
    <citation type="submission" date="2019-10" db="EMBL/GenBank/DDBJ databases">
        <title>Conservation and host-specific expression of non-tandemly repeated heterogenous ribosome RNA gene in arbuscular mycorrhizal fungi.</title>
        <authorList>
            <person name="Maeda T."/>
            <person name="Kobayashi Y."/>
            <person name="Nakagawa T."/>
            <person name="Ezawa T."/>
            <person name="Yamaguchi K."/>
            <person name="Bino T."/>
            <person name="Nishimoto Y."/>
            <person name="Shigenobu S."/>
            <person name="Kawaguchi M."/>
        </authorList>
    </citation>
    <scope>NUCLEOTIDE SEQUENCE</scope>
    <source>
        <strain evidence="2">HR1</strain>
    </source>
</reference>
<comment type="caution">
    <text evidence="1">The sequence shown here is derived from an EMBL/GenBank/DDBJ whole genome shotgun (WGS) entry which is preliminary data.</text>
</comment>
<dbReference type="InterPro" id="IPR032675">
    <property type="entry name" value="LRR_dom_sf"/>
</dbReference>
<dbReference type="STRING" id="94130.A0A2Z6SFS2"/>
<dbReference type="OrthoDB" id="2444741at2759"/>
<dbReference type="Gene3D" id="3.80.10.10">
    <property type="entry name" value="Ribonuclease Inhibitor"/>
    <property type="match status" value="1"/>
</dbReference>
<reference evidence="1 3" key="1">
    <citation type="submission" date="2017-11" db="EMBL/GenBank/DDBJ databases">
        <title>The genome of Rhizophagus clarus HR1 reveals common genetic basis of auxotrophy among arbuscular mycorrhizal fungi.</title>
        <authorList>
            <person name="Kobayashi Y."/>
        </authorList>
    </citation>
    <scope>NUCLEOTIDE SEQUENCE [LARGE SCALE GENOMIC DNA]</scope>
    <source>
        <strain evidence="1 3">HR1</strain>
    </source>
</reference>
<dbReference type="EMBL" id="BLAL01000017">
    <property type="protein sequence ID" value="GES75693.1"/>
    <property type="molecule type" value="Genomic_DNA"/>
</dbReference>
<gene>
    <name evidence="2" type="ORF">RCL2_000311400</name>
    <name evidence="1" type="ORF">RclHR1_08650003</name>
</gene>
<dbReference type="SUPFAM" id="SSF52047">
    <property type="entry name" value="RNI-like"/>
    <property type="match status" value="1"/>
</dbReference>
<keyword evidence="3" id="KW-1185">Reference proteome</keyword>
<dbReference type="Proteomes" id="UP000615446">
    <property type="component" value="Unassembled WGS sequence"/>
</dbReference>
<sequence length="496" mass="57917">MTSYLTEDCIYYILKYLQNYHTTLFNCILVDRFWCRAAIPLLYTDPFVKTNKNDFSIILTLISCFNKEEIMQLKNQIKFNINNEYKPLFEYPKYLKSYDCESVNPTIINWINHLPNPKDEPENICSSFHQLILNHCVNIERINININLLIKSNPKFNIPTSNLTKLNSLTLNNLKYLNQGNGKEFLSNIAVHCLNLKELSISSGSRFRIIAPATMEKLCTIIQKQNNLEEFKVSLSTLNNDNILFLSLENQKHSLVSIEFSFINFSNTSFKDFINLCNLNYLKFYRCFDSTDQLDRYEILKFASFKLKRLELRSNIWNKNFEPTIIKTLGSSLQRLTLGRKILIPTIENISIYCLKLIELEVITGFYSNLLICPNFKNLKFSKLNIYDAGSCDNSKIFRSLANNLSVNVKRIAFRCKCQQNFRSFLENCHNYLEKITLYHYFEGLEFLKTILNYIEKSNNGLRKLNIVGAGSVLNDEELKLLDEIHMKGVKIITKL</sequence>
<dbReference type="EMBL" id="BEXD01004276">
    <property type="protein sequence ID" value="GBC09160.1"/>
    <property type="molecule type" value="Genomic_DNA"/>
</dbReference>
<evidence type="ECO:0000313" key="2">
    <source>
        <dbReference type="EMBL" id="GES75693.1"/>
    </source>
</evidence>
<dbReference type="Proteomes" id="UP000247702">
    <property type="component" value="Unassembled WGS sequence"/>
</dbReference>
<evidence type="ECO:0000313" key="3">
    <source>
        <dbReference type="Proteomes" id="UP000247702"/>
    </source>
</evidence>
<protein>
    <recommendedName>
        <fullName evidence="4">F-box domain-containing protein</fullName>
    </recommendedName>
</protein>
<name>A0A2Z6SFS2_9GLOM</name>
<evidence type="ECO:0008006" key="4">
    <source>
        <dbReference type="Google" id="ProtNLM"/>
    </source>
</evidence>